<sequence length="612" mass="70347">MRSLYYFIYPIPLISSSHIFHPYTKSLGNFLLSSELRMMKISILTSIWIALVCRRCFASEQGESRPYFRPYTDPFTPDAFFEQFAYDDLKDSKWKPSHYSDSQGTQYDGTWSIEGSLKNQGFVDDKGLVMKTPAAHHAISYRFEKPFVNDHQDLVLQYEIKLQDGLDCGGAYIKLLGEDFEDEFSKHTKFLLMFGPDQCGMEDKIHLILNRYNPVAKKYEEHHLRTPPMSRGGHFSNLYTLILHKNQKFEIRINGEIAKAGSLLDENKFTPPFEPPKEIIDTSAKKPEDWDDRKYIPDPHHPPKPENYDELYGSPRIPDPNAVKPEDWNESISPMIPDPEASIPEDWNESVDGKWIPPLVANPDCTNGQCGPWSPPSILNPNFKGRWNPPMIENPNYQGPWTPGYIPNPNYYKDERPADMEPIGGIGFELWTMSPNILFDNIYLGHSIEEAEHIGNTTFLMKQELEGKYFAPPIIGEEPLAPPKEIDSYLDDDDEFSFTAIVKAIQTILIEQVYEARSVYEEFSRRPYGVIREKPMECLIYSCTFLSLFTFVFGLISAIGFMISSSPVANKESNKVEEEEKKKEERSKEEETKDIPVSTGAKRSSTSTRRRK</sequence>
<dbReference type="PRINTS" id="PR00626">
    <property type="entry name" value="CALRETICULIN"/>
</dbReference>
<accession>A5DA27</accession>
<dbReference type="InParanoid" id="A5DA27"/>
<dbReference type="Gene3D" id="2.10.250.10">
    <property type="entry name" value="Calreticulin/calnexin, P domain"/>
    <property type="match status" value="1"/>
</dbReference>
<dbReference type="SUPFAM" id="SSF63887">
    <property type="entry name" value="P-domain of calnexin/calreticulin"/>
    <property type="match status" value="1"/>
</dbReference>
<evidence type="ECO:0000256" key="2">
    <source>
        <dbReference type="ARBA" id="ARBA00010983"/>
    </source>
</evidence>
<evidence type="ECO:0000256" key="6">
    <source>
        <dbReference type="ARBA" id="ARBA00023136"/>
    </source>
</evidence>
<dbReference type="GO" id="GO:0051082">
    <property type="term" value="F:unfolded protein binding"/>
    <property type="evidence" value="ECO:0007669"/>
    <property type="project" value="InterPro"/>
</dbReference>
<dbReference type="Pfam" id="PF00262">
    <property type="entry name" value="Calreticulin"/>
    <property type="match status" value="1"/>
</dbReference>
<gene>
    <name evidence="11" type="ORF">PGUG_00132</name>
</gene>
<dbReference type="Gene3D" id="2.60.120.200">
    <property type="match status" value="1"/>
</dbReference>
<dbReference type="GO" id="GO:0036503">
    <property type="term" value="P:ERAD pathway"/>
    <property type="evidence" value="ECO:0007669"/>
    <property type="project" value="TreeGrafter"/>
</dbReference>
<dbReference type="SUPFAM" id="SSF49899">
    <property type="entry name" value="Concanavalin A-like lectins/glucanases"/>
    <property type="match status" value="2"/>
</dbReference>
<evidence type="ECO:0000313" key="12">
    <source>
        <dbReference type="Proteomes" id="UP000001997"/>
    </source>
</evidence>
<evidence type="ECO:0000256" key="8">
    <source>
        <dbReference type="PIRSR" id="PIRSR601580-3"/>
    </source>
</evidence>
<dbReference type="GeneID" id="5129643"/>
<evidence type="ECO:0008006" key="13">
    <source>
        <dbReference type="Google" id="ProtNLM"/>
    </source>
</evidence>
<dbReference type="GO" id="GO:0005789">
    <property type="term" value="C:endoplasmic reticulum membrane"/>
    <property type="evidence" value="ECO:0007669"/>
    <property type="project" value="UniProtKB-SubCell"/>
</dbReference>
<dbReference type="OrthoDB" id="1938156at2759"/>
<evidence type="ECO:0000256" key="7">
    <source>
        <dbReference type="ARBA" id="ARBA00023186"/>
    </source>
</evidence>
<dbReference type="AlphaFoldDB" id="A5DA27"/>
<dbReference type="KEGG" id="pgu:PGUG_00132"/>
<keyword evidence="8" id="KW-1015">Disulfide bond</keyword>
<evidence type="ECO:0000256" key="3">
    <source>
        <dbReference type="ARBA" id="ARBA00022692"/>
    </source>
</evidence>
<dbReference type="EMBL" id="CH408155">
    <property type="protein sequence ID" value="EDK36034.2"/>
    <property type="molecule type" value="Genomic_DNA"/>
</dbReference>
<dbReference type="STRING" id="294746.A5DA27"/>
<keyword evidence="5 9" id="KW-1133">Transmembrane helix</keyword>
<dbReference type="PANTHER" id="PTHR11073:SF1">
    <property type="entry name" value="CALNEXIN 14D-RELATED"/>
    <property type="match status" value="1"/>
</dbReference>
<dbReference type="PANTHER" id="PTHR11073">
    <property type="entry name" value="CALRETICULIN AND CALNEXIN"/>
    <property type="match status" value="1"/>
</dbReference>
<evidence type="ECO:0000256" key="9">
    <source>
        <dbReference type="RuleBase" id="RU362126"/>
    </source>
</evidence>
<dbReference type="InterPro" id="IPR001580">
    <property type="entry name" value="Calret/calnex"/>
</dbReference>
<dbReference type="VEuPathDB" id="FungiDB:PGUG_00132"/>
<dbReference type="GO" id="GO:0006457">
    <property type="term" value="P:protein folding"/>
    <property type="evidence" value="ECO:0007669"/>
    <property type="project" value="InterPro"/>
</dbReference>
<feature type="disulfide bond" evidence="8">
    <location>
        <begin position="168"/>
        <end position="199"/>
    </location>
</feature>
<dbReference type="eggNOG" id="KOG0675">
    <property type="taxonomic scope" value="Eukaryota"/>
</dbReference>
<feature type="compositionally biased region" description="Low complexity" evidence="10">
    <location>
        <begin position="603"/>
        <end position="612"/>
    </location>
</feature>
<organism evidence="11 12">
    <name type="scientific">Meyerozyma guilliermondii (strain ATCC 6260 / CBS 566 / DSM 6381 / JCM 1539 / NBRC 10279 / NRRL Y-324)</name>
    <name type="common">Yeast</name>
    <name type="synonym">Candida guilliermondii</name>
    <dbReference type="NCBI Taxonomy" id="294746"/>
    <lineage>
        <taxon>Eukaryota</taxon>
        <taxon>Fungi</taxon>
        <taxon>Dikarya</taxon>
        <taxon>Ascomycota</taxon>
        <taxon>Saccharomycotina</taxon>
        <taxon>Pichiomycetes</taxon>
        <taxon>Debaryomycetaceae</taxon>
        <taxon>Meyerozyma</taxon>
    </lineage>
</organism>
<keyword evidence="7 9" id="KW-0143">Chaperone</keyword>
<dbReference type="Proteomes" id="UP000001997">
    <property type="component" value="Unassembled WGS sequence"/>
</dbReference>
<dbReference type="InterPro" id="IPR013320">
    <property type="entry name" value="ConA-like_dom_sf"/>
</dbReference>
<keyword evidence="4 9" id="KW-0256">Endoplasmic reticulum</keyword>
<dbReference type="OMA" id="LFWLKQY"/>
<keyword evidence="12" id="KW-1185">Reference proteome</keyword>
<feature type="region of interest" description="Disordered" evidence="10">
    <location>
        <begin position="569"/>
        <end position="612"/>
    </location>
</feature>
<dbReference type="PROSITE" id="PS00804">
    <property type="entry name" value="CALRETICULIN_2"/>
    <property type="match status" value="1"/>
</dbReference>
<dbReference type="InterPro" id="IPR018124">
    <property type="entry name" value="Calret/calnex_CS"/>
</dbReference>
<dbReference type="GO" id="GO:0005509">
    <property type="term" value="F:calcium ion binding"/>
    <property type="evidence" value="ECO:0007669"/>
    <property type="project" value="InterPro"/>
</dbReference>
<evidence type="ECO:0000256" key="4">
    <source>
        <dbReference type="ARBA" id="ARBA00022824"/>
    </source>
</evidence>
<protein>
    <recommendedName>
        <fullName evidence="13">Calnexin</fullName>
    </recommendedName>
</protein>
<feature type="compositionally biased region" description="Basic and acidic residues" evidence="10">
    <location>
        <begin position="572"/>
        <end position="594"/>
    </location>
</feature>
<feature type="compositionally biased region" description="Basic and acidic residues" evidence="10">
    <location>
        <begin position="275"/>
        <end position="306"/>
    </location>
</feature>
<comment type="similarity">
    <text evidence="2 9">Belongs to the calreticulin family.</text>
</comment>
<comment type="subcellular location">
    <subcellularLocation>
        <location evidence="1">Endoplasmic reticulum membrane</location>
        <topology evidence="1">Single-pass membrane protein</topology>
    </subcellularLocation>
</comment>
<dbReference type="InterPro" id="IPR009033">
    <property type="entry name" value="Calreticulin/calnexin_P_dom_sf"/>
</dbReference>
<dbReference type="FunCoup" id="A5DA27">
    <property type="interactions" value="220"/>
</dbReference>
<name>A5DA27_PICGU</name>
<dbReference type="PROSITE" id="PS00803">
    <property type="entry name" value="CALRETICULIN_1"/>
    <property type="match status" value="1"/>
</dbReference>
<evidence type="ECO:0000313" key="11">
    <source>
        <dbReference type="EMBL" id="EDK36034.2"/>
    </source>
</evidence>
<evidence type="ECO:0000256" key="10">
    <source>
        <dbReference type="SAM" id="MobiDB-lite"/>
    </source>
</evidence>
<keyword evidence="6 9" id="KW-0472">Membrane</keyword>
<feature type="transmembrane region" description="Helical" evidence="9">
    <location>
        <begin position="539"/>
        <end position="563"/>
    </location>
</feature>
<evidence type="ECO:0000256" key="5">
    <source>
        <dbReference type="ARBA" id="ARBA00022989"/>
    </source>
</evidence>
<feature type="region of interest" description="Disordered" evidence="10">
    <location>
        <begin position="271"/>
        <end position="306"/>
    </location>
</feature>
<dbReference type="HOGENOM" id="CLU_018224_1_2_1"/>
<evidence type="ECO:0000256" key="1">
    <source>
        <dbReference type="ARBA" id="ARBA00004389"/>
    </source>
</evidence>
<keyword evidence="3 9" id="KW-0812">Transmembrane</keyword>
<proteinExistence type="inferred from homology"/>
<dbReference type="RefSeq" id="XP_001486755.2">
    <property type="nucleotide sequence ID" value="XM_001486705.1"/>
</dbReference>
<reference evidence="11 12" key="1">
    <citation type="journal article" date="2009" name="Nature">
        <title>Evolution of pathogenicity and sexual reproduction in eight Candida genomes.</title>
        <authorList>
            <person name="Butler G."/>
            <person name="Rasmussen M.D."/>
            <person name="Lin M.F."/>
            <person name="Santos M.A."/>
            <person name="Sakthikumar S."/>
            <person name="Munro C.A."/>
            <person name="Rheinbay E."/>
            <person name="Grabherr M."/>
            <person name="Forche A."/>
            <person name="Reedy J.L."/>
            <person name="Agrafioti I."/>
            <person name="Arnaud M.B."/>
            <person name="Bates S."/>
            <person name="Brown A.J."/>
            <person name="Brunke S."/>
            <person name="Costanzo M.C."/>
            <person name="Fitzpatrick D.A."/>
            <person name="de Groot P.W."/>
            <person name="Harris D."/>
            <person name="Hoyer L.L."/>
            <person name="Hube B."/>
            <person name="Klis F.M."/>
            <person name="Kodira C."/>
            <person name="Lennard N."/>
            <person name="Logue M.E."/>
            <person name="Martin R."/>
            <person name="Neiman A.M."/>
            <person name="Nikolaou E."/>
            <person name="Quail M.A."/>
            <person name="Quinn J."/>
            <person name="Santos M.C."/>
            <person name="Schmitzberger F.F."/>
            <person name="Sherlock G."/>
            <person name="Shah P."/>
            <person name="Silverstein K.A."/>
            <person name="Skrzypek M.S."/>
            <person name="Soll D."/>
            <person name="Staggs R."/>
            <person name="Stansfield I."/>
            <person name="Stumpf M.P."/>
            <person name="Sudbery P.E."/>
            <person name="Srikantha T."/>
            <person name="Zeng Q."/>
            <person name="Berman J."/>
            <person name="Berriman M."/>
            <person name="Heitman J."/>
            <person name="Gow N.A."/>
            <person name="Lorenz M.C."/>
            <person name="Birren B.W."/>
            <person name="Kellis M."/>
            <person name="Cuomo C.A."/>
        </authorList>
    </citation>
    <scope>NUCLEOTIDE SEQUENCE [LARGE SCALE GENOMIC DNA]</scope>
    <source>
        <strain evidence="12">ATCC 6260 / CBS 566 / DSM 6381 / JCM 1539 / NBRC 10279 / NRRL Y-324</strain>
    </source>
</reference>